<feature type="region of interest" description="Disordered" evidence="5">
    <location>
        <begin position="257"/>
        <end position="325"/>
    </location>
</feature>
<evidence type="ECO:0000256" key="5">
    <source>
        <dbReference type="SAM" id="MobiDB-lite"/>
    </source>
</evidence>
<dbReference type="Pfam" id="PF00520">
    <property type="entry name" value="Ion_trans"/>
    <property type="match status" value="1"/>
</dbReference>
<dbReference type="EMBL" id="CDMY01000394">
    <property type="protein sequence ID" value="CEM09175.1"/>
    <property type="molecule type" value="Genomic_DNA"/>
</dbReference>
<sequence>MKVRVEVPNPEEERGSDLGLRNKAMEDDEIIEHIEPPMSRGKLLEKVCFTQRCLIFQIALNILLAVLNTAMVFIDIILIQRENRHNLNQPSTRLIEDILCVGDITITSVILVEFVLKLQMADWGARQFFKSWEHILDALVLLISFVCIGLAYVQIKKGADVSEAELALALRVITVRDIMRIVRTVYFLIEINTLVTTYRGQHSPRSQLINQPLIEAYQQPNHRDFCVPEPPEQKGTLLTAEPPGPLRELSSNNRGVSAVSAFSEVPEVPPEHDDEVPAVPSAPTKPLYQPGLPRTLDQKGGGGGGGSLLAGAGKRDQWHTPESSV</sequence>
<evidence type="ECO:0000256" key="6">
    <source>
        <dbReference type="SAM" id="Phobius"/>
    </source>
</evidence>
<dbReference type="InterPro" id="IPR005821">
    <property type="entry name" value="Ion_trans_dom"/>
</dbReference>
<feature type="transmembrane region" description="Helical" evidence="6">
    <location>
        <begin position="54"/>
        <end position="78"/>
    </location>
</feature>
<evidence type="ECO:0000256" key="1">
    <source>
        <dbReference type="ARBA" id="ARBA00004141"/>
    </source>
</evidence>
<dbReference type="Gene3D" id="1.20.120.350">
    <property type="entry name" value="Voltage-gated potassium channels. Chain C"/>
    <property type="match status" value="1"/>
</dbReference>
<evidence type="ECO:0000256" key="3">
    <source>
        <dbReference type="ARBA" id="ARBA00022989"/>
    </source>
</evidence>
<gene>
    <name evidence="8" type="ORF">Vbra_21273</name>
</gene>
<feature type="compositionally biased region" description="Gly residues" evidence="5">
    <location>
        <begin position="299"/>
        <end position="308"/>
    </location>
</feature>
<keyword evidence="4 6" id="KW-0472">Membrane</keyword>
<proteinExistence type="predicted"/>
<organism evidence="8 9">
    <name type="scientific">Vitrella brassicaformis (strain CCMP3155)</name>
    <dbReference type="NCBI Taxonomy" id="1169540"/>
    <lineage>
        <taxon>Eukaryota</taxon>
        <taxon>Sar</taxon>
        <taxon>Alveolata</taxon>
        <taxon>Colpodellida</taxon>
        <taxon>Vitrellaceae</taxon>
        <taxon>Vitrella</taxon>
    </lineage>
</organism>
<dbReference type="GO" id="GO:0005216">
    <property type="term" value="F:monoatomic ion channel activity"/>
    <property type="evidence" value="ECO:0007669"/>
    <property type="project" value="InterPro"/>
</dbReference>
<feature type="domain" description="Ion transport" evidence="7">
    <location>
        <begin position="62"/>
        <end position="197"/>
    </location>
</feature>
<protein>
    <recommendedName>
        <fullName evidence="7">Ion transport domain-containing protein</fullName>
    </recommendedName>
</protein>
<dbReference type="Proteomes" id="UP000041254">
    <property type="component" value="Unassembled WGS sequence"/>
</dbReference>
<dbReference type="InterPro" id="IPR027359">
    <property type="entry name" value="Volt_channel_dom_sf"/>
</dbReference>
<dbReference type="SUPFAM" id="SSF81324">
    <property type="entry name" value="Voltage-gated potassium channels"/>
    <property type="match status" value="1"/>
</dbReference>
<reference evidence="8 9" key="1">
    <citation type="submission" date="2014-11" db="EMBL/GenBank/DDBJ databases">
        <authorList>
            <person name="Zhu J."/>
            <person name="Qi W."/>
            <person name="Song R."/>
        </authorList>
    </citation>
    <scope>NUCLEOTIDE SEQUENCE [LARGE SCALE GENOMIC DNA]</scope>
</reference>
<accession>A0A0G4F9X8</accession>
<name>A0A0G4F9X8_VITBC</name>
<dbReference type="GO" id="GO:0016020">
    <property type="term" value="C:membrane"/>
    <property type="evidence" value="ECO:0007669"/>
    <property type="project" value="UniProtKB-SubCell"/>
</dbReference>
<keyword evidence="9" id="KW-1185">Reference proteome</keyword>
<dbReference type="VEuPathDB" id="CryptoDB:Vbra_21273"/>
<evidence type="ECO:0000313" key="9">
    <source>
        <dbReference type="Proteomes" id="UP000041254"/>
    </source>
</evidence>
<keyword evidence="3 6" id="KW-1133">Transmembrane helix</keyword>
<comment type="subcellular location">
    <subcellularLocation>
        <location evidence="1">Membrane</location>
        <topology evidence="1">Multi-pass membrane protein</topology>
    </subcellularLocation>
</comment>
<evidence type="ECO:0000259" key="7">
    <source>
        <dbReference type="Pfam" id="PF00520"/>
    </source>
</evidence>
<feature type="transmembrane region" description="Helical" evidence="6">
    <location>
        <begin position="135"/>
        <end position="153"/>
    </location>
</feature>
<evidence type="ECO:0000313" key="8">
    <source>
        <dbReference type="EMBL" id="CEM09175.1"/>
    </source>
</evidence>
<dbReference type="InParanoid" id="A0A0G4F9X8"/>
<keyword evidence="2 6" id="KW-0812">Transmembrane</keyword>
<feature type="transmembrane region" description="Helical" evidence="6">
    <location>
        <begin position="98"/>
        <end position="115"/>
    </location>
</feature>
<evidence type="ECO:0000256" key="2">
    <source>
        <dbReference type="ARBA" id="ARBA00022692"/>
    </source>
</evidence>
<dbReference type="AlphaFoldDB" id="A0A0G4F9X8"/>
<evidence type="ECO:0000256" key="4">
    <source>
        <dbReference type="ARBA" id="ARBA00023136"/>
    </source>
</evidence>